<name>A0A814SUK0_ADIRI</name>
<evidence type="ECO:0000313" key="1">
    <source>
        <dbReference type="EMBL" id="CAF1153052.1"/>
    </source>
</evidence>
<reference evidence="1" key="1">
    <citation type="submission" date="2021-02" db="EMBL/GenBank/DDBJ databases">
        <authorList>
            <person name="Nowell W R."/>
        </authorList>
    </citation>
    <scope>NUCLEOTIDE SEQUENCE</scope>
</reference>
<dbReference type="AlphaFoldDB" id="A0A814SUK0"/>
<protein>
    <submittedName>
        <fullName evidence="1">Uncharacterized protein</fullName>
    </submittedName>
</protein>
<proteinExistence type="predicted"/>
<dbReference type="Proteomes" id="UP000663852">
    <property type="component" value="Unassembled WGS sequence"/>
</dbReference>
<accession>A0A814SUK0</accession>
<evidence type="ECO:0000313" key="2">
    <source>
        <dbReference type="Proteomes" id="UP000663852"/>
    </source>
</evidence>
<organism evidence="1 2">
    <name type="scientific">Adineta ricciae</name>
    <name type="common">Rotifer</name>
    <dbReference type="NCBI Taxonomy" id="249248"/>
    <lineage>
        <taxon>Eukaryota</taxon>
        <taxon>Metazoa</taxon>
        <taxon>Spiralia</taxon>
        <taxon>Gnathifera</taxon>
        <taxon>Rotifera</taxon>
        <taxon>Eurotatoria</taxon>
        <taxon>Bdelloidea</taxon>
        <taxon>Adinetida</taxon>
        <taxon>Adinetidae</taxon>
        <taxon>Adineta</taxon>
    </lineage>
</organism>
<dbReference type="OrthoDB" id="9996296at2759"/>
<dbReference type="EMBL" id="CAJNOJ010000120">
    <property type="protein sequence ID" value="CAF1153052.1"/>
    <property type="molecule type" value="Genomic_DNA"/>
</dbReference>
<gene>
    <name evidence="1" type="ORF">EDS130_LOCUS22721</name>
</gene>
<sequence length="316" mass="37214">MLHNNHGRSRSNFHQVKRLNHFNRNDNHQIKNLPANLLKDHLFERTMNYVKYFDYPLAQLLTDHSTDPLQNTSRQYIDTDTTISSEGRFVNHEMDIRRNGETTILRPKQDPVLANGFTPVIRPSSKLPSYQSIMSHSQVSSASSLSIMNKMSERKQPEQTPIIKTKRKNRHRPKRCNEKVFEPHNYNVFNDQCQQTPQNSNVVNFFKQTLYDLIEEPDYFPPPPPLMSIRPEFHSPPPNPFYQPHFADQHFNPNYYKFHSPPPSSHSSVNNRYDESSYDLPFDHYHQPHSNHILPFDSFCANSYQSPPHTYTHLFN</sequence>
<comment type="caution">
    <text evidence="1">The sequence shown here is derived from an EMBL/GenBank/DDBJ whole genome shotgun (WGS) entry which is preliminary data.</text>
</comment>